<dbReference type="Gene3D" id="1.10.540.10">
    <property type="entry name" value="Acyl-CoA dehydrogenase/oxidase, N-terminal domain"/>
    <property type="match status" value="1"/>
</dbReference>
<dbReference type="OrthoDB" id="8876745at2"/>
<dbReference type="InterPro" id="IPR013786">
    <property type="entry name" value="AcylCoA_DH/ox_N"/>
</dbReference>
<dbReference type="FunFam" id="1.20.140.10:FF:000001">
    <property type="entry name" value="Acyl-CoA dehydrogenase"/>
    <property type="match status" value="1"/>
</dbReference>
<evidence type="ECO:0000259" key="8">
    <source>
        <dbReference type="Pfam" id="PF00441"/>
    </source>
</evidence>
<keyword evidence="4 7" id="KW-0285">Flavoprotein</keyword>
<dbReference type="GO" id="GO:0050660">
    <property type="term" value="F:flavin adenine dinucleotide binding"/>
    <property type="evidence" value="ECO:0007669"/>
    <property type="project" value="InterPro"/>
</dbReference>
<reference evidence="11 12" key="1">
    <citation type="journal article" date="2010" name="Cell Res.">
        <title>Complete genome sequence of the rifamycin SV-producing Amycolatopsis mediterranei U32 revealed its genetic characteristics in phylogeny and metabolism.</title>
        <authorList>
            <person name="Zhao W."/>
            <person name="Zhong Y."/>
            <person name="Yuan H."/>
            <person name="Wang J."/>
            <person name="Zheng H."/>
            <person name="Wang Y."/>
            <person name="Cen X."/>
            <person name="Xu F."/>
            <person name="Bai J."/>
            <person name="Han X."/>
            <person name="Lu G."/>
            <person name="Zhu Y."/>
            <person name="Shao Z."/>
            <person name="Yan H."/>
            <person name="Li C."/>
            <person name="Peng N."/>
            <person name="Zhang Z."/>
            <person name="Zhang Y."/>
            <person name="Lin W."/>
            <person name="Fan Y."/>
            <person name="Qin Z."/>
            <person name="Hu Y."/>
            <person name="Zhu B."/>
            <person name="Wang S."/>
            <person name="Ding X."/>
            <person name="Zhao G.P."/>
        </authorList>
    </citation>
    <scope>NUCLEOTIDE SEQUENCE [LARGE SCALE GENOMIC DNA]</scope>
    <source>
        <strain evidence="12">U-32</strain>
    </source>
</reference>
<dbReference type="eggNOG" id="COG1960">
    <property type="taxonomic scope" value="Bacteria"/>
</dbReference>
<evidence type="ECO:0000259" key="9">
    <source>
        <dbReference type="Pfam" id="PF02770"/>
    </source>
</evidence>
<dbReference type="KEGG" id="amd:AMED_8402"/>
<dbReference type="HOGENOM" id="CLU_018204_3_5_11"/>
<name>A0A0H3DIY1_AMYMU</name>
<dbReference type="GO" id="GO:0005737">
    <property type="term" value="C:cytoplasm"/>
    <property type="evidence" value="ECO:0007669"/>
    <property type="project" value="TreeGrafter"/>
</dbReference>
<accession>A0A0H3DIY1</accession>
<feature type="domain" description="Acyl-CoA dehydrogenase/oxidase N-terminal" evidence="10">
    <location>
        <begin position="7"/>
        <end position="121"/>
    </location>
</feature>
<dbReference type="SUPFAM" id="SSF56645">
    <property type="entry name" value="Acyl-CoA dehydrogenase NM domain-like"/>
    <property type="match status" value="1"/>
</dbReference>
<dbReference type="AlphaFoldDB" id="A0A0H3DIY1"/>
<dbReference type="GO" id="GO:0003995">
    <property type="term" value="F:acyl-CoA dehydrogenase activity"/>
    <property type="evidence" value="ECO:0007669"/>
    <property type="project" value="InterPro"/>
</dbReference>
<dbReference type="RefSeq" id="WP_013230129.1">
    <property type="nucleotide sequence ID" value="NC_014318.1"/>
</dbReference>
<dbReference type="Gene3D" id="1.20.140.10">
    <property type="entry name" value="Butyryl-CoA Dehydrogenase, subunit A, domain 3"/>
    <property type="match status" value="1"/>
</dbReference>
<dbReference type="Proteomes" id="UP000000328">
    <property type="component" value="Chromosome"/>
</dbReference>
<dbReference type="GeneID" id="92876009"/>
<proteinExistence type="inferred from homology"/>
<dbReference type="PANTHER" id="PTHR48083">
    <property type="entry name" value="MEDIUM-CHAIN SPECIFIC ACYL-COA DEHYDROGENASE, MITOCHONDRIAL-RELATED"/>
    <property type="match status" value="1"/>
</dbReference>
<dbReference type="InterPro" id="IPR006089">
    <property type="entry name" value="Acyl-CoA_DH_CS"/>
</dbReference>
<dbReference type="InterPro" id="IPR036250">
    <property type="entry name" value="AcylCo_DH-like_C"/>
</dbReference>
<organism evidence="11 12">
    <name type="scientific">Amycolatopsis mediterranei (strain U-32)</name>
    <dbReference type="NCBI Taxonomy" id="749927"/>
    <lineage>
        <taxon>Bacteria</taxon>
        <taxon>Bacillati</taxon>
        <taxon>Actinomycetota</taxon>
        <taxon>Actinomycetes</taxon>
        <taxon>Pseudonocardiales</taxon>
        <taxon>Pseudonocardiaceae</taxon>
        <taxon>Amycolatopsis</taxon>
    </lineage>
</organism>
<dbReference type="PROSITE" id="PS00072">
    <property type="entry name" value="ACYL_COA_DH_1"/>
    <property type="match status" value="1"/>
</dbReference>
<evidence type="ECO:0000256" key="5">
    <source>
        <dbReference type="ARBA" id="ARBA00022827"/>
    </source>
</evidence>
<keyword evidence="5 7" id="KW-0274">FAD</keyword>
<evidence type="ECO:0000259" key="10">
    <source>
        <dbReference type="Pfam" id="PF02771"/>
    </source>
</evidence>
<dbReference type="GO" id="GO:0033539">
    <property type="term" value="P:fatty acid beta-oxidation using acyl-CoA dehydrogenase"/>
    <property type="evidence" value="ECO:0007669"/>
    <property type="project" value="TreeGrafter"/>
</dbReference>
<dbReference type="InterPro" id="IPR006091">
    <property type="entry name" value="Acyl-CoA_Oxase/DH_mid-dom"/>
</dbReference>
<evidence type="ECO:0000256" key="4">
    <source>
        <dbReference type="ARBA" id="ARBA00022630"/>
    </source>
</evidence>
<dbReference type="InterPro" id="IPR009100">
    <property type="entry name" value="AcylCoA_DH/oxidase_NM_dom_sf"/>
</dbReference>
<gene>
    <name evidence="11" type="primary">acd</name>
    <name evidence="11" type="ordered locus">AMED_8402</name>
</gene>
<dbReference type="EMBL" id="CP002000">
    <property type="protein sequence ID" value="ADJ50098.1"/>
    <property type="molecule type" value="Genomic_DNA"/>
</dbReference>
<feature type="domain" description="Acyl-CoA oxidase/dehydrogenase middle" evidence="9">
    <location>
        <begin position="125"/>
        <end position="205"/>
    </location>
</feature>
<dbReference type="PANTHER" id="PTHR48083:SF2">
    <property type="entry name" value="MEDIUM-CHAIN SPECIFIC ACYL-COA DEHYDROGENASE, MITOCHONDRIAL"/>
    <property type="match status" value="1"/>
</dbReference>
<dbReference type="InterPro" id="IPR009075">
    <property type="entry name" value="AcylCo_DH/oxidase_C"/>
</dbReference>
<comment type="cofactor">
    <cofactor evidence="1 7">
        <name>FAD</name>
        <dbReference type="ChEBI" id="CHEBI:57692"/>
    </cofactor>
</comment>
<evidence type="ECO:0000256" key="7">
    <source>
        <dbReference type="RuleBase" id="RU362125"/>
    </source>
</evidence>
<evidence type="ECO:0000256" key="6">
    <source>
        <dbReference type="ARBA" id="ARBA00023002"/>
    </source>
</evidence>
<evidence type="ECO:0000256" key="1">
    <source>
        <dbReference type="ARBA" id="ARBA00001974"/>
    </source>
</evidence>
<feature type="domain" description="Acyl-CoA dehydrogenase/oxidase C-terminal" evidence="8">
    <location>
        <begin position="229"/>
        <end position="378"/>
    </location>
</feature>
<sequence length="389" mass="43591">MDFSLSTEEREVRDWVRTFVQRELIPLEQEVLRRERAHQPGLTGEELKDLQLKAKESGFWGVLTPEEYGGMGLSAVMAALLEAELGRTFVPFRFGGAADNILFHANEEQKQTYLLPTISGERKSCFAITEPGAGSDAKAIRTTARKDGSDWIINGEKTFITGGNEADFTMVFAITDPEKGANGGVTCFLVDREAGWKSEYIDTMGEWGPASLIFQDVRVPETQILGEEGRGFELAMQWIGQGRYLLPARAIGSCERLISMAIEHANTRETFGQKIAERQAIQWMIADSGVELEALRWLVLHAAWQVDQGVDSRHAQSMAKLYGGQKANEIVDRVLQIHGGMGYTRELPVERWYRELRLLRIYEGTDEIQRRTIARNLLKGHVKVGGTLG</sequence>
<dbReference type="PATRIC" id="fig|749927.5.peg.8726"/>
<dbReference type="Pfam" id="PF00441">
    <property type="entry name" value="Acyl-CoA_dh_1"/>
    <property type="match status" value="1"/>
</dbReference>
<evidence type="ECO:0000256" key="3">
    <source>
        <dbReference type="ARBA" id="ARBA00019125"/>
    </source>
</evidence>
<protein>
    <recommendedName>
        <fullName evidence="3">Medium-chain specific acyl-CoA dehydrogenase, mitochondrial</fullName>
    </recommendedName>
</protein>
<dbReference type="Gene3D" id="2.40.110.10">
    <property type="entry name" value="Butyryl-CoA Dehydrogenase, subunit A, domain 2"/>
    <property type="match status" value="1"/>
</dbReference>
<keyword evidence="6 7" id="KW-0560">Oxidoreductase</keyword>
<evidence type="ECO:0000313" key="12">
    <source>
        <dbReference type="Proteomes" id="UP000000328"/>
    </source>
</evidence>
<dbReference type="InterPro" id="IPR037069">
    <property type="entry name" value="AcylCoA_DH/ox_N_sf"/>
</dbReference>
<comment type="similarity">
    <text evidence="2 7">Belongs to the acyl-CoA dehydrogenase family.</text>
</comment>
<dbReference type="Pfam" id="PF02771">
    <property type="entry name" value="Acyl-CoA_dh_N"/>
    <property type="match status" value="1"/>
</dbReference>
<evidence type="ECO:0000256" key="2">
    <source>
        <dbReference type="ARBA" id="ARBA00009347"/>
    </source>
</evidence>
<dbReference type="Pfam" id="PF02770">
    <property type="entry name" value="Acyl-CoA_dh_M"/>
    <property type="match status" value="1"/>
</dbReference>
<dbReference type="InterPro" id="IPR046373">
    <property type="entry name" value="Acyl-CoA_Oxase/DH_mid-dom_sf"/>
</dbReference>
<evidence type="ECO:0000313" key="11">
    <source>
        <dbReference type="EMBL" id="ADJ50098.1"/>
    </source>
</evidence>
<dbReference type="FunFam" id="2.40.110.10:FF:000002">
    <property type="entry name" value="Acyl-CoA dehydrogenase fadE12"/>
    <property type="match status" value="1"/>
</dbReference>
<dbReference type="SUPFAM" id="SSF47203">
    <property type="entry name" value="Acyl-CoA dehydrogenase C-terminal domain-like"/>
    <property type="match status" value="1"/>
</dbReference>
<dbReference type="InterPro" id="IPR050741">
    <property type="entry name" value="Acyl-CoA_dehydrogenase"/>
</dbReference>
<dbReference type="PROSITE" id="PS00073">
    <property type="entry name" value="ACYL_COA_DH_2"/>
    <property type="match status" value="1"/>
</dbReference>